<evidence type="ECO:0000256" key="1">
    <source>
        <dbReference type="SAM" id="Phobius"/>
    </source>
</evidence>
<dbReference type="EMBL" id="FMCS01000008">
    <property type="protein sequence ID" value="SCF19610.1"/>
    <property type="molecule type" value="Genomic_DNA"/>
</dbReference>
<keyword evidence="1" id="KW-0472">Membrane</keyword>
<organism evidence="2 3">
    <name type="scientific">Micromonospora chaiyaphumensis</name>
    <dbReference type="NCBI Taxonomy" id="307119"/>
    <lineage>
        <taxon>Bacteria</taxon>
        <taxon>Bacillati</taxon>
        <taxon>Actinomycetota</taxon>
        <taxon>Actinomycetes</taxon>
        <taxon>Micromonosporales</taxon>
        <taxon>Micromonosporaceae</taxon>
        <taxon>Micromonospora</taxon>
    </lineage>
</organism>
<evidence type="ECO:0000313" key="3">
    <source>
        <dbReference type="Proteomes" id="UP000199629"/>
    </source>
</evidence>
<dbReference type="AlphaFoldDB" id="A0A1C4YG15"/>
<gene>
    <name evidence="2" type="ORF">GA0070214_108165</name>
</gene>
<protein>
    <submittedName>
        <fullName evidence="2">Uncharacterized protein</fullName>
    </submittedName>
</protein>
<dbReference type="Proteomes" id="UP000199629">
    <property type="component" value="Unassembled WGS sequence"/>
</dbReference>
<keyword evidence="3" id="KW-1185">Reference proteome</keyword>
<accession>A0A1C4YG15</accession>
<name>A0A1C4YG15_9ACTN</name>
<proteinExistence type="predicted"/>
<reference evidence="3" key="1">
    <citation type="submission" date="2016-06" db="EMBL/GenBank/DDBJ databases">
        <authorList>
            <person name="Varghese N."/>
            <person name="Submissions Spin"/>
        </authorList>
    </citation>
    <scope>NUCLEOTIDE SEQUENCE [LARGE SCALE GENOMIC DNA]</scope>
    <source>
        <strain evidence="3">DSM 45246</strain>
    </source>
</reference>
<keyword evidence="1" id="KW-0812">Transmembrane</keyword>
<evidence type="ECO:0000313" key="2">
    <source>
        <dbReference type="EMBL" id="SCF19610.1"/>
    </source>
</evidence>
<keyword evidence="1" id="KW-1133">Transmembrane helix</keyword>
<feature type="transmembrane region" description="Helical" evidence="1">
    <location>
        <begin position="21"/>
        <end position="38"/>
    </location>
</feature>
<sequence>MAAARRRYALRVASDERIRRALLAGLTVVALAVGAGWWRAAAPTLGPTAPDPTPSADASLQPGIRVVDPRTGQVLPGPEADPGEAVVIHQEPGDPTVSVVSDVLWHDGSHLRPGDLVERQISASPGQRYLLTVGCAGAGAGALTVRWSGTDEDDQGLEVACGTRVDHPLTAGGGPLLVRFTATGSAVDLDARLAWQS</sequence>